<accession>Q7RAD3</accession>
<evidence type="ECO:0000313" key="2">
    <source>
        <dbReference type="EMBL" id="EAA18800.1"/>
    </source>
</evidence>
<dbReference type="InterPro" id="IPR006477">
    <property type="entry name" value="Yir_bir_cir"/>
</dbReference>
<evidence type="ECO:0000256" key="1">
    <source>
        <dbReference type="SAM" id="Phobius"/>
    </source>
</evidence>
<organism evidence="2 3">
    <name type="scientific">Plasmodium yoelii yoelii</name>
    <dbReference type="NCBI Taxonomy" id="73239"/>
    <lineage>
        <taxon>Eukaryota</taxon>
        <taxon>Sar</taxon>
        <taxon>Alveolata</taxon>
        <taxon>Apicomplexa</taxon>
        <taxon>Aconoidasida</taxon>
        <taxon>Haemosporida</taxon>
        <taxon>Plasmodiidae</taxon>
        <taxon>Plasmodium</taxon>
        <taxon>Plasmodium (Vinckeia)</taxon>
    </lineage>
</organism>
<keyword evidence="1" id="KW-1133">Transmembrane helix</keyword>
<dbReference type="NCBIfam" id="TIGR01590">
    <property type="entry name" value="yir-bir-cir_Pla"/>
    <property type="match status" value="2"/>
</dbReference>
<dbReference type="Proteomes" id="UP000008553">
    <property type="component" value="Unassembled WGS sequence"/>
</dbReference>
<sequence length="622" mass="71843">MDYLLCIRFGTLRNYFPDELGKSTDYDFHKNGKIKNYCPNEGPGSQKECKTDLDKIKAGCLWLFEQFFVKNQKSDINIVEYIMMWLSNMLSITNADEFKNISEFYNKHIENNKYYINCDNDGKDCSDSLKKITGCANYMEIINKKKDLLNISIENMSKFYDAFKLLCSMYTEFNANTPDCTKYLEKANQFVEKYANLNENSNNTDGSSYRQVLCTLSNDYDNFKKKCNGANCMDIPSLPPIKTIKPHVKSSEGNYEQNSDVKSSSPILNKLIPVLSILVAIPIFWGISYKILCCGSGLYLWTPYSVQYINLIHICGILISISNSISKKLDKNKNYQIVINESTLNRYCSGNSCDNDLDKINAGCLYLLDSFFKDSSVFRSYAKSNTNIVEYIIIWLSYMLNLKEQFGKTNLQYFYEIYIQGGDQYKNSITGVTGYNSYKDLIDNKIDLINMDMSIVPKLYDAFYTLCMMYLEFDEESRNCSKNSGRAKEFVEKYEYLKKNYSITKNSPYYKLLSTLSKDYDNFKKKCSDVSCKDIPPLQSIEKTEINVNLSEHSKLTSVQTSEDASSSSSITNNLFIVLSIFGAIAFFLGISYKYSLFGFRKRFQKQKLREKLKNIKKRINH</sequence>
<dbReference type="InParanoid" id="Q7RAD3"/>
<keyword evidence="3" id="KW-1185">Reference proteome</keyword>
<evidence type="ECO:0000313" key="3">
    <source>
        <dbReference type="Proteomes" id="UP000008553"/>
    </source>
</evidence>
<feature type="transmembrane region" description="Helical" evidence="1">
    <location>
        <begin position="575"/>
        <end position="600"/>
    </location>
</feature>
<dbReference type="PaxDb" id="73239-Q7RAD3"/>
<proteinExistence type="predicted"/>
<protein>
    <submittedName>
        <fullName evidence="2">Yir1 protein</fullName>
    </submittedName>
</protein>
<comment type="caution">
    <text evidence="2">The sequence shown here is derived from an EMBL/GenBank/DDBJ whole genome shotgun (WGS) entry which is preliminary data.</text>
</comment>
<keyword evidence="1" id="KW-0472">Membrane</keyword>
<dbReference type="EMBL" id="AABL01002235">
    <property type="protein sequence ID" value="EAA18800.1"/>
    <property type="molecule type" value="Genomic_DNA"/>
</dbReference>
<name>Q7RAD3_PLAYO</name>
<keyword evidence="1" id="KW-0812">Transmembrane</keyword>
<gene>
    <name evidence="2" type="ORF">PY06567</name>
</gene>
<dbReference type="Pfam" id="PF06022">
    <property type="entry name" value="Cir_Bir_Yir"/>
    <property type="match status" value="2"/>
</dbReference>
<reference evidence="2 3" key="1">
    <citation type="journal article" date="2002" name="Nature">
        <title>Genome sequence and comparative analysis of the model rodent malaria parasite Plasmodium yoelii yoelii.</title>
        <authorList>
            <person name="Carlton J.M."/>
            <person name="Angiuoli S.V."/>
            <person name="Suh B.B."/>
            <person name="Kooij T.W."/>
            <person name="Pertea M."/>
            <person name="Silva J.C."/>
            <person name="Ermolaeva M.D."/>
            <person name="Allen J.E."/>
            <person name="Selengut J.D."/>
            <person name="Koo H.L."/>
            <person name="Peterson J.D."/>
            <person name="Pop M."/>
            <person name="Kosack D.S."/>
            <person name="Shumway M.F."/>
            <person name="Bidwell S.L."/>
            <person name="Shallom S.J."/>
            <person name="van Aken S.E."/>
            <person name="Riedmuller S.B."/>
            <person name="Feldblyum T.V."/>
            <person name="Cho J.K."/>
            <person name="Quackenbush J."/>
            <person name="Sedegah M."/>
            <person name="Shoaibi A."/>
            <person name="Cummings L.M."/>
            <person name="Florens L."/>
            <person name="Yates J.R."/>
            <person name="Raine J.D."/>
            <person name="Sinden R.E."/>
            <person name="Harris M.A."/>
            <person name="Cunningham D.A."/>
            <person name="Preiser P.R."/>
            <person name="Bergman L.W."/>
            <person name="Vaidya A.B."/>
            <person name="van Lin L.H."/>
            <person name="Janse C.J."/>
            <person name="Waters A.P."/>
            <person name="Smith H.O."/>
            <person name="White O.R."/>
            <person name="Salzberg S.L."/>
            <person name="Venter J.C."/>
            <person name="Fraser C.M."/>
            <person name="Hoffman S.L."/>
            <person name="Gardner M.J."/>
            <person name="Carucci D.J."/>
        </authorList>
    </citation>
    <scope>NUCLEOTIDE SEQUENCE [LARGE SCALE GENOMIC DNA]</scope>
    <source>
        <strain evidence="2 3">17XNL</strain>
    </source>
</reference>
<dbReference type="AlphaFoldDB" id="Q7RAD3"/>